<keyword evidence="6" id="KW-0547">Nucleotide-binding</keyword>
<evidence type="ECO:0000256" key="9">
    <source>
        <dbReference type="ARBA" id="ARBA00023242"/>
    </source>
</evidence>
<feature type="domain" description="MCM C-terminal AAA(+) ATPase" evidence="10">
    <location>
        <begin position="183"/>
        <end position="215"/>
    </location>
</feature>
<dbReference type="InterPro" id="IPR039979">
    <property type="entry name" value="PRPF18"/>
</dbReference>
<comment type="subcellular location">
    <subcellularLocation>
        <location evidence="1">Nucleus</location>
    </subcellularLocation>
</comment>
<evidence type="ECO:0000256" key="1">
    <source>
        <dbReference type="ARBA" id="ARBA00004123"/>
    </source>
</evidence>
<evidence type="ECO:0000313" key="11">
    <source>
        <dbReference type="EnsemblMetazoa" id="GAUT036200-PA"/>
    </source>
</evidence>
<dbReference type="EnsemblMetazoa" id="GAUT036200-RA">
    <property type="protein sequence ID" value="GAUT036200-PA"/>
    <property type="gene ID" value="GAUT036200"/>
</dbReference>
<dbReference type="GO" id="GO:0005682">
    <property type="term" value="C:U5 snRNP"/>
    <property type="evidence" value="ECO:0007669"/>
    <property type="project" value="TreeGrafter"/>
</dbReference>
<dbReference type="GO" id="GO:0071021">
    <property type="term" value="C:U2-type post-spliceosomal complex"/>
    <property type="evidence" value="ECO:0007669"/>
    <property type="project" value="TreeGrafter"/>
</dbReference>
<comment type="similarity">
    <text evidence="2">Belongs to the PRP18 family.</text>
</comment>
<keyword evidence="8" id="KW-0508">mRNA splicing</keyword>
<dbReference type="AlphaFoldDB" id="A0A1A9VG78"/>
<dbReference type="Pfam" id="PF02840">
    <property type="entry name" value="Prp18"/>
    <property type="match status" value="1"/>
</dbReference>
<keyword evidence="12" id="KW-1185">Reference proteome</keyword>
<organism evidence="11 12">
    <name type="scientific">Glossina austeni</name>
    <name type="common">Savannah tsetse fly</name>
    <dbReference type="NCBI Taxonomy" id="7395"/>
    <lineage>
        <taxon>Eukaryota</taxon>
        <taxon>Metazoa</taxon>
        <taxon>Ecdysozoa</taxon>
        <taxon>Arthropoda</taxon>
        <taxon>Hexapoda</taxon>
        <taxon>Insecta</taxon>
        <taxon>Pterygota</taxon>
        <taxon>Neoptera</taxon>
        <taxon>Endopterygota</taxon>
        <taxon>Diptera</taxon>
        <taxon>Brachycera</taxon>
        <taxon>Muscomorpha</taxon>
        <taxon>Hippoboscoidea</taxon>
        <taxon>Glossinidae</taxon>
        <taxon>Glossina</taxon>
    </lineage>
</organism>
<dbReference type="Proteomes" id="UP000078200">
    <property type="component" value="Unassembled WGS sequence"/>
</dbReference>
<keyword evidence="7" id="KW-0067">ATP-binding</keyword>
<dbReference type="Gene3D" id="3.40.50.300">
    <property type="entry name" value="P-loop containing nucleotide triphosphate hydrolases"/>
    <property type="match status" value="1"/>
</dbReference>
<evidence type="ECO:0000256" key="5">
    <source>
        <dbReference type="ARBA" id="ARBA00022728"/>
    </source>
</evidence>
<dbReference type="PANTHER" id="PTHR13007:SF19">
    <property type="entry name" value="PRE-MRNA-SPLICING FACTOR 18"/>
    <property type="match status" value="1"/>
</dbReference>
<dbReference type="GO" id="GO:0000350">
    <property type="term" value="P:generation of catalytic spliceosome for second transesterification step"/>
    <property type="evidence" value="ECO:0007669"/>
    <property type="project" value="TreeGrafter"/>
</dbReference>
<dbReference type="PROSITE" id="PS50051">
    <property type="entry name" value="MCM_2"/>
    <property type="match status" value="1"/>
</dbReference>
<dbReference type="SUPFAM" id="SSF47938">
    <property type="entry name" value="Functional domain of the splicing factor Prp18"/>
    <property type="match status" value="1"/>
</dbReference>
<keyword evidence="4" id="KW-0507">mRNA processing</keyword>
<dbReference type="Gene3D" id="1.20.940.10">
    <property type="entry name" value="Functional domain of the splicing factor Prp18"/>
    <property type="match status" value="1"/>
</dbReference>
<keyword evidence="5" id="KW-0747">Spliceosome</keyword>
<dbReference type="Pfam" id="PF00493">
    <property type="entry name" value="MCM"/>
    <property type="match status" value="1"/>
</dbReference>
<accession>A0A1A9VG78</accession>
<sequence length="235" mass="26235">MASNANGLSDPIHQSQYGCTDIHHLGTVSQGVVRSYFQCGYIGKDPIHQFFGRTQYSPMAPKPKSSSKTFDDMRENYIAATDAYLEMAIGNARWPIGVTFTQIHSLAFRRGSRGLHIPFRQSTYAHPNNSNNNTFSSTICKSENISFEANEATCTKDVTMGIEGFFYTPKNLGKLGNSYNKTLFGGEAKNPGDKHKVRGYINLLICGDPGTAKSQHDLTEEMMTNRSNYFKCYHK</sequence>
<evidence type="ECO:0000256" key="3">
    <source>
        <dbReference type="ARBA" id="ARBA00018242"/>
    </source>
</evidence>
<proteinExistence type="inferred from homology"/>
<evidence type="ECO:0000256" key="7">
    <source>
        <dbReference type="ARBA" id="ARBA00022840"/>
    </source>
</evidence>
<dbReference type="InterPro" id="IPR001208">
    <property type="entry name" value="MCM_dom"/>
</dbReference>
<dbReference type="VEuPathDB" id="VectorBase:GAUT036200"/>
<dbReference type="PANTHER" id="PTHR13007">
    <property type="entry name" value="PRE-MRNA SPLICING FACTOR-RELATED"/>
    <property type="match status" value="1"/>
</dbReference>
<protein>
    <recommendedName>
        <fullName evidence="3">Pre-mRNA-splicing factor 18</fullName>
    </recommendedName>
</protein>
<name>A0A1A9VG78_GLOAU</name>
<evidence type="ECO:0000313" key="12">
    <source>
        <dbReference type="Proteomes" id="UP000078200"/>
    </source>
</evidence>
<evidence type="ECO:0000256" key="6">
    <source>
        <dbReference type="ARBA" id="ARBA00022741"/>
    </source>
</evidence>
<dbReference type="GO" id="GO:0005524">
    <property type="term" value="F:ATP binding"/>
    <property type="evidence" value="ECO:0007669"/>
    <property type="project" value="UniProtKB-KW"/>
</dbReference>
<dbReference type="InterPro" id="IPR004098">
    <property type="entry name" value="Prp18"/>
</dbReference>
<evidence type="ECO:0000256" key="2">
    <source>
        <dbReference type="ARBA" id="ARBA00008137"/>
    </source>
</evidence>
<evidence type="ECO:0000256" key="4">
    <source>
        <dbReference type="ARBA" id="ARBA00022664"/>
    </source>
</evidence>
<dbReference type="GO" id="GO:0003677">
    <property type="term" value="F:DNA binding"/>
    <property type="evidence" value="ECO:0007669"/>
    <property type="project" value="InterPro"/>
</dbReference>
<evidence type="ECO:0000256" key="8">
    <source>
        <dbReference type="ARBA" id="ARBA00023187"/>
    </source>
</evidence>
<evidence type="ECO:0000259" key="10">
    <source>
        <dbReference type="PROSITE" id="PS50051"/>
    </source>
</evidence>
<dbReference type="GO" id="GO:0046540">
    <property type="term" value="C:U4/U6 x U5 tri-snRNP complex"/>
    <property type="evidence" value="ECO:0007669"/>
    <property type="project" value="TreeGrafter"/>
</dbReference>
<dbReference type="InterPro" id="IPR027417">
    <property type="entry name" value="P-loop_NTPase"/>
</dbReference>
<keyword evidence="9" id="KW-0539">Nucleus</keyword>
<dbReference type="STRING" id="7395.A0A1A9VG78"/>
<reference evidence="11" key="1">
    <citation type="submission" date="2020-05" db="UniProtKB">
        <authorList>
            <consortium name="EnsemblMetazoa"/>
        </authorList>
    </citation>
    <scope>IDENTIFICATION</scope>
    <source>
        <strain evidence="11">TTRI</strain>
    </source>
</reference>